<keyword evidence="1 3" id="KW-0238">DNA-binding</keyword>
<dbReference type="SUPFAM" id="SSF50249">
    <property type="entry name" value="Nucleic acid-binding proteins"/>
    <property type="match status" value="1"/>
</dbReference>
<dbReference type="EMBL" id="JAENGP010000010">
    <property type="protein sequence ID" value="MBK1781516.1"/>
    <property type="molecule type" value="Genomic_DNA"/>
</dbReference>
<dbReference type="RefSeq" id="WP_200236583.1">
    <property type="nucleotide sequence ID" value="NZ_JAENGP010000010.1"/>
</dbReference>
<feature type="compositionally biased region" description="Basic and acidic residues" evidence="2">
    <location>
        <begin position="101"/>
        <end position="114"/>
    </location>
</feature>
<name>A0ABS1EC75_9BURK</name>
<dbReference type="Proteomes" id="UP000635316">
    <property type="component" value="Unassembled WGS sequence"/>
</dbReference>
<evidence type="ECO:0000256" key="1">
    <source>
        <dbReference type="ARBA" id="ARBA00023125"/>
    </source>
</evidence>
<keyword evidence="4" id="KW-1185">Reference proteome</keyword>
<organism evidence="3 4">
    <name type="scientific">Advenella mandrilli</name>
    <dbReference type="NCBI Taxonomy" id="2800330"/>
    <lineage>
        <taxon>Bacteria</taxon>
        <taxon>Pseudomonadati</taxon>
        <taxon>Pseudomonadota</taxon>
        <taxon>Betaproteobacteria</taxon>
        <taxon>Burkholderiales</taxon>
        <taxon>Alcaligenaceae</taxon>
    </lineage>
</organism>
<reference evidence="3 4" key="1">
    <citation type="submission" date="2020-12" db="EMBL/GenBank/DDBJ databases">
        <authorList>
            <person name="Lu T."/>
            <person name="Wang Q."/>
            <person name="Han X."/>
        </authorList>
    </citation>
    <scope>NUCLEOTIDE SEQUENCE [LARGE SCALE GENOMIC DNA]</scope>
    <source>
        <strain evidence="3 4">WQ 585</strain>
    </source>
</reference>
<sequence length="123" mass="13514">MIDGLIAGKIFGQPKQGQGKNGSYVTAKVRAATEQDTIFVNVICFNQQACTQLLALQDGDSVSVAGSLTPRVWDSQDGPRPVLDMVAHAVLSAYHVKRKRDEVQGMRNHGRQEDFNDDFEGDH</sequence>
<dbReference type="InterPro" id="IPR012340">
    <property type="entry name" value="NA-bd_OB-fold"/>
</dbReference>
<dbReference type="Pfam" id="PF00436">
    <property type="entry name" value="SSB"/>
    <property type="match status" value="1"/>
</dbReference>
<gene>
    <name evidence="3" type="ORF">JHL22_09820</name>
</gene>
<dbReference type="InterPro" id="IPR000424">
    <property type="entry name" value="Primosome_PriB/ssb"/>
</dbReference>
<accession>A0ABS1EC75</accession>
<protein>
    <submittedName>
        <fullName evidence="3">Single-stranded DNA-binding protein</fullName>
    </submittedName>
</protein>
<comment type="caution">
    <text evidence="3">The sequence shown here is derived from an EMBL/GenBank/DDBJ whole genome shotgun (WGS) entry which is preliminary data.</text>
</comment>
<evidence type="ECO:0000256" key="2">
    <source>
        <dbReference type="SAM" id="MobiDB-lite"/>
    </source>
</evidence>
<proteinExistence type="predicted"/>
<evidence type="ECO:0000313" key="3">
    <source>
        <dbReference type="EMBL" id="MBK1781516.1"/>
    </source>
</evidence>
<dbReference type="GO" id="GO:0003677">
    <property type="term" value="F:DNA binding"/>
    <property type="evidence" value="ECO:0007669"/>
    <property type="project" value="UniProtKB-KW"/>
</dbReference>
<dbReference type="Gene3D" id="2.40.50.140">
    <property type="entry name" value="Nucleic acid-binding proteins"/>
    <property type="match status" value="1"/>
</dbReference>
<feature type="region of interest" description="Disordered" evidence="2">
    <location>
        <begin position="101"/>
        <end position="123"/>
    </location>
</feature>
<evidence type="ECO:0000313" key="4">
    <source>
        <dbReference type="Proteomes" id="UP000635316"/>
    </source>
</evidence>